<evidence type="ECO:0000313" key="2">
    <source>
        <dbReference type="EMBL" id="NYI93278.1"/>
    </source>
</evidence>
<dbReference type="Proteomes" id="UP000549616">
    <property type="component" value="Unassembled WGS sequence"/>
</dbReference>
<keyword evidence="3" id="KW-1185">Reference proteome</keyword>
<dbReference type="PANTHER" id="PTHR43698:SF1">
    <property type="entry name" value="BLL4564 PROTEIN"/>
    <property type="match status" value="1"/>
</dbReference>
<dbReference type="InterPro" id="IPR013096">
    <property type="entry name" value="Cupin_2"/>
</dbReference>
<reference evidence="2 3" key="1">
    <citation type="submission" date="2020-07" db="EMBL/GenBank/DDBJ databases">
        <title>Sequencing the genomes of 1000 actinobacteria strains.</title>
        <authorList>
            <person name="Klenk H.-P."/>
        </authorList>
    </citation>
    <scope>NUCLEOTIDE SEQUENCE [LARGE SCALE GENOMIC DNA]</scope>
    <source>
        <strain evidence="2 3">DSM 104006</strain>
    </source>
</reference>
<name>A0A853BCY5_9PSEU</name>
<dbReference type="GO" id="GO:0051213">
    <property type="term" value="F:dioxygenase activity"/>
    <property type="evidence" value="ECO:0007669"/>
    <property type="project" value="UniProtKB-KW"/>
</dbReference>
<dbReference type="InterPro" id="IPR011051">
    <property type="entry name" value="RmlC_Cupin_sf"/>
</dbReference>
<dbReference type="SUPFAM" id="SSF51182">
    <property type="entry name" value="RmlC-like cupins"/>
    <property type="match status" value="1"/>
</dbReference>
<organism evidence="2 3">
    <name type="scientific">Amycolatopsis endophytica</name>
    <dbReference type="NCBI Taxonomy" id="860233"/>
    <lineage>
        <taxon>Bacteria</taxon>
        <taxon>Bacillati</taxon>
        <taxon>Actinomycetota</taxon>
        <taxon>Actinomycetes</taxon>
        <taxon>Pseudonocardiales</taxon>
        <taxon>Pseudonocardiaceae</taxon>
        <taxon>Amycolatopsis</taxon>
    </lineage>
</organism>
<dbReference type="Gene3D" id="2.60.120.10">
    <property type="entry name" value="Jelly Rolls"/>
    <property type="match status" value="1"/>
</dbReference>
<dbReference type="CDD" id="cd02233">
    <property type="entry name" value="cupin_HNL-like"/>
    <property type="match status" value="1"/>
</dbReference>
<evidence type="ECO:0000259" key="1">
    <source>
        <dbReference type="Pfam" id="PF07883"/>
    </source>
</evidence>
<keyword evidence="2" id="KW-0560">Oxidoreductase</keyword>
<dbReference type="RefSeq" id="WP_179777473.1">
    <property type="nucleotide sequence ID" value="NZ_JACCFK010000002.1"/>
</dbReference>
<dbReference type="InterPro" id="IPR014710">
    <property type="entry name" value="RmlC-like_jellyroll"/>
</dbReference>
<comment type="caution">
    <text evidence="2">The sequence shown here is derived from an EMBL/GenBank/DDBJ whole genome shotgun (WGS) entry which is preliminary data.</text>
</comment>
<proteinExistence type="predicted"/>
<protein>
    <submittedName>
        <fullName evidence="2">Quercetin dioxygenase-like cupin family protein</fullName>
    </submittedName>
</protein>
<feature type="domain" description="Cupin type-2" evidence="1">
    <location>
        <begin position="36"/>
        <end position="97"/>
    </location>
</feature>
<dbReference type="Pfam" id="PF07883">
    <property type="entry name" value="Cupin_2"/>
    <property type="match status" value="1"/>
</dbReference>
<dbReference type="EMBL" id="JACCFK010000002">
    <property type="protein sequence ID" value="NYI93278.1"/>
    <property type="molecule type" value="Genomic_DNA"/>
</dbReference>
<dbReference type="PANTHER" id="PTHR43698">
    <property type="entry name" value="RIBD C-TERMINAL DOMAIN CONTAINING PROTEIN"/>
    <property type="match status" value="1"/>
</dbReference>
<dbReference type="InterPro" id="IPR047263">
    <property type="entry name" value="HNL-like_cupin"/>
</dbReference>
<gene>
    <name evidence="2" type="ORF">HNR02_006653</name>
</gene>
<keyword evidence="2" id="KW-0223">Dioxygenase</keyword>
<evidence type="ECO:0000313" key="3">
    <source>
        <dbReference type="Proteomes" id="UP000549616"/>
    </source>
</evidence>
<sequence>MEISQATRLDAPAAWFTGTAEITAVPGPPTRLTVFHVRFEPGARTAWHRHPHGQLIYVTEGEGLIQRRGEPAEKIREGDSVWTGPGEWHWHGAAPGTGMTHVTLQETDEDGHAAYWGEQVRDEYPEV</sequence>
<accession>A0A853BCY5</accession>
<dbReference type="AlphaFoldDB" id="A0A853BCY5"/>